<dbReference type="GeneID" id="18933411"/>
<gene>
    <name evidence="1" type="ORF">MELLADRAFT_84249</name>
</gene>
<reference evidence="2" key="1">
    <citation type="journal article" date="2011" name="Proc. Natl. Acad. Sci. U.S.A.">
        <title>Obligate biotrophy features unraveled by the genomic analysis of rust fungi.</title>
        <authorList>
            <person name="Duplessis S."/>
            <person name="Cuomo C.A."/>
            <person name="Lin Y.-C."/>
            <person name="Aerts A."/>
            <person name="Tisserant E."/>
            <person name="Veneault-Fourrey C."/>
            <person name="Joly D.L."/>
            <person name="Hacquard S."/>
            <person name="Amselem J."/>
            <person name="Cantarel B.L."/>
            <person name="Chiu R."/>
            <person name="Coutinho P.M."/>
            <person name="Feau N."/>
            <person name="Field M."/>
            <person name="Frey P."/>
            <person name="Gelhaye E."/>
            <person name="Goldberg J."/>
            <person name="Grabherr M.G."/>
            <person name="Kodira C.D."/>
            <person name="Kohler A."/>
            <person name="Kuees U."/>
            <person name="Lindquist E.A."/>
            <person name="Lucas S.M."/>
            <person name="Mago R."/>
            <person name="Mauceli E."/>
            <person name="Morin E."/>
            <person name="Murat C."/>
            <person name="Pangilinan J.L."/>
            <person name="Park R."/>
            <person name="Pearson M."/>
            <person name="Quesneville H."/>
            <person name="Rouhier N."/>
            <person name="Sakthikumar S."/>
            <person name="Salamov A.A."/>
            <person name="Schmutz J."/>
            <person name="Selles B."/>
            <person name="Shapiro H."/>
            <person name="Tanguay P."/>
            <person name="Tuskan G.A."/>
            <person name="Henrissat B."/>
            <person name="Van de Peer Y."/>
            <person name="Rouze P."/>
            <person name="Ellis J.G."/>
            <person name="Dodds P.N."/>
            <person name="Schein J.E."/>
            <person name="Zhong S."/>
            <person name="Hamelin R.C."/>
            <person name="Grigoriev I.V."/>
            <person name="Szabo L.J."/>
            <person name="Martin F."/>
        </authorList>
    </citation>
    <scope>NUCLEOTIDE SEQUENCE [LARGE SCALE GENOMIC DNA]</scope>
    <source>
        <strain evidence="2">98AG31 / pathotype 3-4-7</strain>
    </source>
</reference>
<evidence type="ECO:0000313" key="2">
    <source>
        <dbReference type="Proteomes" id="UP000001072"/>
    </source>
</evidence>
<name>F4RF17_MELLP</name>
<evidence type="ECO:0000313" key="1">
    <source>
        <dbReference type="EMBL" id="EGG09017.1"/>
    </source>
</evidence>
<dbReference type="AlphaFoldDB" id="F4RF17"/>
<proteinExistence type="predicted"/>
<dbReference type="KEGG" id="mlr:MELLADRAFT_84249"/>
<organism evidence="2">
    <name type="scientific">Melampsora larici-populina (strain 98AG31 / pathotype 3-4-7)</name>
    <name type="common">Poplar leaf rust fungus</name>
    <dbReference type="NCBI Taxonomy" id="747676"/>
    <lineage>
        <taxon>Eukaryota</taxon>
        <taxon>Fungi</taxon>
        <taxon>Dikarya</taxon>
        <taxon>Basidiomycota</taxon>
        <taxon>Pucciniomycotina</taxon>
        <taxon>Pucciniomycetes</taxon>
        <taxon>Pucciniales</taxon>
        <taxon>Melampsoraceae</taxon>
        <taxon>Melampsora</taxon>
    </lineage>
</organism>
<dbReference type="RefSeq" id="XP_007407991.1">
    <property type="nucleotide sequence ID" value="XM_007407929.1"/>
</dbReference>
<dbReference type="HOGENOM" id="CLU_1421697_0_0_1"/>
<dbReference type="VEuPathDB" id="FungiDB:MELLADRAFT_84249"/>
<keyword evidence="2" id="KW-1185">Reference proteome</keyword>
<protein>
    <submittedName>
        <fullName evidence="1">Uncharacterized protein</fullName>
    </submittedName>
</protein>
<dbReference type="Proteomes" id="UP000001072">
    <property type="component" value="Unassembled WGS sequence"/>
</dbReference>
<dbReference type="InParanoid" id="F4RF17"/>
<sequence length="191" mass="21365">MGGNVCDEYGPGMCHMVLSRYLAPHLRWVGQVGGKKILLVRYPTWQAFIDHFLAKATKHKGSVIIFTEDAKEKAKKYAQLIASSSCPTTAKVQVGGLTQELEDACKQIRLHKLVAQMFCEHTQTANTGDGTILVCPWDANFLYRLTYSGGWVWAKGVKSCMATHETPPRTYGFLEIMKKARVFHKATKVNN</sequence>
<dbReference type="EMBL" id="GL883099">
    <property type="protein sequence ID" value="EGG09017.1"/>
    <property type="molecule type" value="Genomic_DNA"/>
</dbReference>
<accession>F4RF17</accession>